<protein>
    <recommendedName>
        <fullName evidence="4">2-dehydropantoate 2-reductase</fullName>
        <ecNumber evidence="4">1.1.1.169</ecNumber>
    </recommendedName>
    <alternativeName>
        <fullName evidence="4">Ketopantoate reductase</fullName>
    </alternativeName>
</protein>
<feature type="domain" description="Ketopantoate reductase N-terminal" evidence="5">
    <location>
        <begin position="4"/>
        <end position="150"/>
    </location>
</feature>
<dbReference type="InterPro" id="IPR051402">
    <property type="entry name" value="KPR-Related"/>
</dbReference>
<comment type="caution">
    <text evidence="7">The sequence shown here is derived from an EMBL/GenBank/DDBJ whole genome shotgun (WGS) entry which is preliminary data.</text>
</comment>
<dbReference type="EC" id="1.1.1.169" evidence="4"/>
<keyword evidence="2 4" id="KW-0521">NADP</keyword>
<feature type="domain" description="Ketopantoate reductase C-terminal" evidence="6">
    <location>
        <begin position="180"/>
        <end position="302"/>
    </location>
</feature>
<comment type="pathway">
    <text evidence="4">Cofactor biosynthesis; (R)-pantothenate biosynthesis; (R)-pantoate from 3-methyl-2-oxobutanoate: step 2/2.</text>
</comment>
<dbReference type="Proteomes" id="UP000018466">
    <property type="component" value="Unassembled WGS sequence"/>
</dbReference>
<dbReference type="GO" id="GO:0008677">
    <property type="term" value="F:2-dehydropantoate 2-reductase activity"/>
    <property type="evidence" value="ECO:0007669"/>
    <property type="project" value="UniProtKB-EC"/>
</dbReference>
<evidence type="ECO:0000256" key="1">
    <source>
        <dbReference type="ARBA" id="ARBA00007870"/>
    </source>
</evidence>
<dbReference type="GO" id="GO:0005737">
    <property type="term" value="C:cytoplasm"/>
    <property type="evidence" value="ECO:0007669"/>
    <property type="project" value="TreeGrafter"/>
</dbReference>
<dbReference type="EMBL" id="AGEL01000004">
    <property type="protein sequence ID" value="EHO17609.1"/>
    <property type="molecule type" value="Genomic_DNA"/>
</dbReference>
<dbReference type="GeneID" id="86940245"/>
<comment type="function">
    <text evidence="4">Catalyzes the NADPH-dependent reduction of ketopantoate into pantoic acid.</text>
</comment>
<dbReference type="AlphaFoldDB" id="A0AA36Y686"/>
<evidence type="ECO:0000256" key="4">
    <source>
        <dbReference type="RuleBase" id="RU362068"/>
    </source>
</evidence>
<dbReference type="InterPro" id="IPR003710">
    <property type="entry name" value="ApbA"/>
</dbReference>
<dbReference type="InterPro" id="IPR008927">
    <property type="entry name" value="6-PGluconate_DH-like_C_sf"/>
</dbReference>
<evidence type="ECO:0000313" key="8">
    <source>
        <dbReference type="Proteomes" id="UP000018466"/>
    </source>
</evidence>
<comment type="similarity">
    <text evidence="1 4">Belongs to the ketopantoate reductase family.</text>
</comment>
<dbReference type="SUPFAM" id="SSF51735">
    <property type="entry name" value="NAD(P)-binding Rossmann-fold domains"/>
    <property type="match status" value="1"/>
</dbReference>
<dbReference type="PANTHER" id="PTHR21708:SF26">
    <property type="entry name" value="2-DEHYDROPANTOATE 2-REDUCTASE"/>
    <property type="match status" value="1"/>
</dbReference>
<dbReference type="Gene3D" id="1.10.1040.10">
    <property type="entry name" value="N-(1-d-carboxylethyl)-l-norvaline Dehydrogenase, domain 2"/>
    <property type="match status" value="1"/>
</dbReference>
<sequence>MLKYLIIGAGGVGGTLGAYLQRAGLPVSFLAHGKTLEALKKKGLTLVKDSGEETFSPVAAFDEASYNETPDVIFLALKSYSIESVLPFLERIATEHTVIIPLCNVFGTGEKLQKKLEKPLVTDGCIYVMGNVEEAGRIRQLGNLMRVVYGVRKPEEARPILEEVKAELTRAGVEVVLSDNIRRDCMKKFAYLSPHGAVGTYFYITAAHLQREGEYRNFYRGLVREVLAIAEKMGIAMDGYSEADSLKVVDGLAPEMTTSFQKDVADMRKSEVDGLVYEVQRLGAAYGVPTPYYDEVIEALRSRGVE</sequence>
<dbReference type="Gene3D" id="3.40.50.720">
    <property type="entry name" value="NAD(P)-binding Rossmann-like Domain"/>
    <property type="match status" value="1"/>
</dbReference>
<keyword evidence="4" id="KW-0566">Pantothenate biosynthesis</keyword>
<evidence type="ECO:0000259" key="6">
    <source>
        <dbReference type="Pfam" id="PF08546"/>
    </source>
</evidence>
<evidence type="ECO:0000259" key="5">
    <source>
        <dbReference type="Pfam" id="PF02558"/>
    </source>
</evidence>
<organism evidence="7 8">
    <name type="scientific">Stomatobaculum longum</name>
    <dbReference type="NCBI Taxonomy" id="796942"/>
    <lineage>
        <taxon>Bacteria</taxon>
        <taxon>Bacillati</taxon>
        <taxon>Bacillota</taxon>
        <taxon>Clostridia</taxon>
        <taxon>Lachnospirales</taxon>
        <taxon>Lachnospiraceae</taxon>
        <taxon>Stomatobaculum</taxon>
    </lineage>
</organism>
<dbReference type="InterPro" id="IPR036291">
    <property type="entry name" value="NAD(P)-bd_dom_sf"/>
</dbReference>
<dbReference type="NCBIfam" id="TIGR00745">
    <property type="entry name" value="apbA_panE"/>
    <property type="match status" value="1"/>
</dbReference>
<evidence type="ECO:0000313" key="7">
    <source>
        <dbReference type="EMBL" id="EHO17609.1"/>
    </source>
</evidence>
<proteinExistence type="inferred from homology"/>
<dbReference type="InterPro" id="IPR013328">
    <property type="entry name" value="6PGD_dom2"/>
</dbReference>
<dbReference type="InterPro" id="IPR013332">
    <property type="entry name" value="KPR_N"/>
</dbReference>
<keyword evidence="3 4" id="KW-0560">Oxidoreductase</keyword>
<dbReference type="SUPFAM" id="SSF48179">
    <property type="entry name" value="6-phosphogluconate dehydrogenase C-terminal domain-like"/>
    <property type="match status" value="1"/>
</dbReference>
<keyword evidence="8" id="KW-1185">Reference proteome</keyword>
<dbReference type="Pfam" id="PF02558">
    <property type="entry name" value="ApbA"/>
    <property type="match status" value="1"/>
</dbReference>
<dbReference type="Pfam" id="PF08546">
    <property type="entry name" value="ApbA_C"/>
    <property type="match status" value="1"/>
</dbReference>
<evidence type="ECO:0000256" key="2">
    <source>
        <dbReference type="ARBA" id="ARBA00022857"/>
    </source>
</evidence>
<dbReference type="PANTHER" id="PTHR21708">
    <property type="entry name" value="PROBABLE 2-DEHYDROPANTOATE 2-REDUCTASE"/>
    <property type="match status" value="1"/>
</dbReference>
<dbReference type="GO" id="GO:0015940">
    <property type="term" value="P:pantothenate biosynthetic process"/>
    <property type="evidence" value="ECO:0007669"/>
    <property type="project" value="UniProtKB-KW"/>
</dbReference>
<name>A0AA36Y686_9FIRM</name>
<reference evidence="7 8" key="1">
    <citation type="submission" date="2011-10" db="EMBL/GenBank/DDBJ databases">
        <title>The Genome Sequence of Lachnospiraceae bacterium ACC2.</title>
        <authorList>
            <consortium name="The Broad Institute Genome Sequencing Platform"/>
            <person name="Earl A."/>
            <person name="Ward D."/>
            <person name="Feldgarden M."/>
            <person name="Gevers D."/>
            <person name="Sizova M."/>
            <person name="Hazen A."/>
            <person name="Epstein S."/>
            <person name="Young S.K."/>
            <person name="Zeng Q."/>
            <person name="Gargeya S."/>
            <person name="Fitzgerald M."/>
            <person name="Haas B."/>
            <person name="Abouelleil A."/>
            <person name="Alvarado L."/>
            <person name="Arachchi H.M."/>
            <person name="Berlin A."/>
            <person name="Brown A."/>
            <person name="Chapman S.B."/>
            <person name="Chen Z."/>
            <person name="Dunbar C."/>
            <person name="Freedman E."/>
            <person name="Gearin G."/>
            <person name="Goldberg J."/>
            <person name="Griggs A."/>
            <person name="Gujja S."/>
            <person name="Heiman D."/>
            <person name="Howarth C."/>
            <person name="Larson L."/>
            <person name="Lui A."/>
            <person name="MacDonald P.J.P."/>
            <person name="Montmayeur A."/>
            <person name="Murphy C."/>
            <person name="Neiman D."/>
            <person name="Pearson M."/>
            <person name="Priest M."/>
            <person name="Roberts A."/>
            <person name="Saif S."/>
            <person name="Shea T."/>
            <person name="Shenoy N."/>
            <person name="Sisk P."/>
            <person name="Stolte C."/>
            <person name="Sykes S."/>
            <person name="Wortman J."/>
            <person name="Nusbaum C."/>
            <person name="Birren B."/>
        </authorList>
    </citation>
    <scope>NUCLEOTIDE SEQUENCE [LARGE SCALE GENOMIC DNA]</scope>
    <source>
        <strain evidence="7 8">ACC2</strain>
    </source>
</reference>
<comment type="catalytic activity">
    <reaction evidence="4">
        <text>(R)-pantoate + NADP(+) = 2-dehydropantoate + NADPH + H(+)</text>
        <dbReference type="Rhea" id="RHEA:16233"/>
        <dbReference type="ChEBI" id="CHEBI:11561"/>
        <dbReference type="ChEBI" id="CHEBI:15378"/>
        <dbReference type="ChEBI" id="CHEBI:15980"/>
        <dbReference type="ChEBI" id="CHEBI:57783"/>
        <dbReference type="ChEBI" id="CHEBI:58349"/>
        <dbReference type="EC" id="1.1.1.169"/>
    </reaction>
</comment>
<dbReference type="InterPro" id="IPR013752">
    <property type="entry name" value="KPA_reductase"/>
</dbReference>
<evidence type="ECO:0000256" key="3">
    <source>
        <dbReference type="ARBA" id="ARBA00023002"/>
    </source>
</evidence>
<gene>
    <name evidence="7" type="ORF">HMPREF9623_00463</name>
</gene>
<dbReference type="RefSeq" id="WP_009532296.1">
    <property type="nucleotide sequence ID" value="NZ_JH590861.1"/>
</dbReference>
<accession>A0AA36Y686</accession>